<comment type="catalytic activity">
    <reaction evidence="6">
        <text>(6S)-NADPHX + ADP = AMP + phosphate + NADPH + H(+)</text>
        <dbReference type="Rhea" id="RHEA:32235"/>
        <dbReference type="ChEBI" id="CHEBI:15378"/>
        <dbReference type="ChEBI" id="CHEBI:43474"/>
        <dbReference type="ChEBI" id="CHEBI:57783"/>
        <dbReference type="ChEBI" id="CHEBI:64076"/>
        <dbReference type="ChEBI" id="CHEBI:456215"/>
        <dbReference type="ChEBI" id="CHEBI:456216"/>
        <dbReference type="EC" id="4.2.1.136"/>
    </reaction>
</comment>
<feature type="domain" description="YjeF C-terminal" evidence="7">
    <location>
        <begin position="5"/>
        <end position="304"/>
    </location>
</feature>
<evidence type="ECO:0000256" key="1">
    <source>
        <dbReference type="ARBA" id="ARBA00022741"/>
    </source>
</evidence>
<keyword evidence="2 6" id="KW-0067">ATP-binding</keyword>
<dbReference type="PANTHER" id="PTHR12592">
    <property type="entry name" value="ATP-DEPENDENT (S)-NAD(P)H-HYDRATE DEHYDRATASE FAMILY MEMBER"/>
    <property type="match status" value="1"/>
</dbReference>
<comment type="caution">
    <text evidence="8">The sequence shown here is derived from an EMBL/GenBank/DDBJ whole genome shotgun (WGS) entry which is preliminary data.</text>
</comment>
<feature type="binding site" evidence="6">
    <location>
        <begin position="212"/>
        <end position="216"/>
    </location>
    <ligand>
        <name>AMP</name>
        <dbReference type="ChEBI" id="CHEBI:456215"/>
    </ligand>
</feature>
<comment type="catalytic activity">
    <reaction evidence="6">
        <text>(6S)-NADHX + ADP = AMP + phosphate + NADH + H(+)</text>
        <dbReference type="Rhea" id="RHEA:32223"/>
        <dbReference type="ChEBI" id="CHEBI:15378"/>
        <dbReference type="ChEBI" id="CHEBI:43474"/>
        <dbReference type="ChEBI" id="CHEBI:57945"/>
        <dbReference type="ChEBI" id="CHEBI:64074"/>
        <dbReference type="ChEBI" id="CHEBI:456215"/>
        <dbReference type="ChEBI" id="CHEBI:456216"/>
        <dbReference type="EC" id="4.2.1.136"/>
    </reaction>
</comment>
<dbReference type="CDD" id="cd01171">
    <property type="entry name" value="YXKO-related"/>
    <property type="match status" value="1"/>
</dbReference>
<evidence type="ECO:0000313" key="8">
    <source>
        <dbReference type="EMBL" id="MBO1901691.1"/>
    </source>
</evidence>
<keyword evidence="1 6" id="KW-0547">Nucleotide-binding</keyword>
<evidence type="ECO:0000256" key="5">
    <source>
        <dbReference type="ARBA" id="ARBA00023239"/>
    </source>
</evidence>
<dbReference type="RefSeq" id="WP_208097456.1">
    <property type="nucleotide sequence ID" value="NZ_JAGDYM010000007.1"/>
</dbReference>
<sequence length="314" mass="31690">MIRWTLDRAADRFARPDASSDKYRRGVLGLRTGSAAYPGAAVLTAEAAWRTGIGLVRYAPQLDDDPPALGLPSPAAAVLAARPETVFPPRPAGDGSGDAWSTDAADAWLVGSGTDPARRSFAEREAVLRLLASPAPVVLDAGALGLALDAPASAPSVLTPHRGEFLSLWRASGLGVRPSGWAEDRERLPAETALADAALALAERLGRSVLLKGSLSIAATPGGFCAVSGPATPWLATAGTGDVLAGLLGALVATHAEQVRADPELLGPLAASAAVLHDAAAGRAGAPITALDLARAIPGAVSEMIGTNPGAQPA</sequence>
<dbReference type="GO" id="GO:0005524">
    <property type="term" value="F:ATP binding"/>
    <property type="evidence" value="ECO:0007669"/>
    <property type="project" value="UniProtKB-KW"/>
</dbReference>
<dbReference type="EC" id="4.2.1.136" evidence="6"/>
<evidence type="ECO:0000313" key="9">
    <source>
        <dbReference type="Proteomes" id="UP000664382"/>
    </source>
</evidence>
<dbReference type="EMBL" id="JAGDYM010000007">
    <property type="protein sequence ID" value="MBO1901691.1"/>
    <property type="molecule type" value="Genomic_DNA"/>
</dbReference>
<organism evidence="8 9">
    <name type="scientific">Leucobacter weissii</name>
    <dbReference type="NCBI Taxonomy" id="1983706"/>
    <lineage>
        <taxon>Bacteria</taxon>
        <taxon>Bacillati</taxon>
        <taxon>Actinomycetota</taxon>
        <taxon>Actinomycetes</taxon>
        <taxon>Micrococcales</taxon>
        <taxon>Microbacteriaceae</taxon>
        <taxon>Leucobacter</taxon>
    </lineage>
</organism>
<name>A0A939S857_9MICO</name>
<dbReference type="Gene3D" id="3.40.1190.20">
    <property type="match status" value="1"/>
</dbReference>
<evidence type="ECO:0000259" key="7">
    <source>
        <dbReference type="PROSITE" id="PS51383"/>
    </source>
</evidence>
<feature type="binding site" evidence="6">
    <location>
        <position position="161"/>
    </location>
    <ligand>
        <name>(6S)-NADPHX</name>
        <dbReference type="ChEBI" id="CHEBI:64076"/>
    </ligand>
</feature>
<dbReference type="GO" id="GO:0052855">
    <property type="term" value="F:ADP-dependent NAD(P)H-hydrate dehydratase activity"/>
    <property type="evidence" value="ECO:0007669"/>
    <property type="project" value="UniProtKB-UniRule"/>
</dbReference>
<gene>
    <name evidence="6" type="primary">nnrD</name>
    <name evidence="8" type="ORF">J4H92_06955</name>
</gene>
<dbReference type="PROSITE" id="PS51383">
    <property type="entry name" value="YJEF_C_3"/>
    <property type="match status" value="1"/>
</dbReference>
<dbReference type="PANTHER" id="PTHR12592:SF0">
    <property type="entry name" value="ATP-DEPENDENT (S)-NAD(P)H-HYDRATE DEHYDRATASE"/>
    <property type="match status" value="1"/>
</dbReference>
<keyword evidence="3 6" id="KW-0521">NADP</keyword>
<dbReference type="InterPro" id="IPR029056">
    <property type="entry name" value="Ribokinase-like"/>
</dbReference>
<keyword evidence="9" id="KW-1185">Reference proteome</keyword>
<dbReference type="HAMAP" id="MF_01965">
    <property type="entry name" value="NADHX_dehydratase"/>
    <property type="match status" value="1"/>
</dbReference>
<dbReference type="SUPFAM" id="SSF53613">
    <property type="entry name" value="Ribokinase-like"/>
    <property type="match status" value="1"/>
</dbReference>
<dbReference type="InterPro" id="IPR000631">
    <property type="entry name" value="CARKD"/>
</dbReference>
<reference evidence="8" key="1">
    <citation type="submission" date="2021-03" db="EMBL/GenBank/DDBJ databases">
        <title>Leucobacter chromiisoli sp. nov., isolated from chromium-containing soil of chemical plant.</title>
        <authorList>
            <person name="Xu Z."/>
        </authorList>
    </citation>
    <scope>NUCLEOTIDE SEQUENCE</scope>
    <source>
        <strain evidence="8">S27</strain>
    </source>
</reference>
<comment type="function">
    <text evidence="6">Catalyzes the dehydration of the S-form of NAD(P)HX at the expense of ADP, which is converted to AMP. Together with NAD(P)HX epimerase, which catalyzes the epimerization of the S- and R-forms, the enzyme allows the repair of both epimers of NAD(P)HX, a damaged form of NAD(P)H that is a result of enzymatic or heat-dependent hydration.</text>
</comment>
<comment type="cofactor">
    <cofactor evidence="6">
        <name>Mg(2+)</name>
        <dbReference type="ChEBI" id="CHEBI:18420"/>
    </cofactor>
</comment>
<comment type="subunit">
    <text evidence="6">Homotetramer.</text>
</comment>
<keyword evidence="4 6" id="KW-0520">NAD</keyword>
<dbReference type="InterPro" id="IPR017953">
    <property type="entry name" value="Carbohydrate_kinase_pred_CS"/>
</dbReference>
<dbReference type="GO" id="GO:0046496">
    <property type="term" value="P:nicotinamide nucleotide metabolic process"/>
    <property type="evidence" value="ECO:0007669"/>
    <property type="project" value="UniProtKB-UniRule"/>
</dbReference>
<dbReference type="AlphaFoldDB" id="A0A939S857"/>
<evidence type="ECO:0000256" key="3">
    <source>
        <dbReference type="ARBA" id="ARBA00022857"/>
    </source>
</evidence>
<dbReference type="Pfam" id="PF01256">
    <property type="entry name" value="Carb_kinase"/>
    <property type="match status" value="1"/>
</dbReference>
<keyword evidence="5 6" id="KW-0456">Lyase</keyword>
<dbReference type="GO" id="GO:0110051">
    <property type="term" value="P:metabolite repair"/>
    <property type="evidence" value="ECO:0007669"/>
    <property type="project" value="TreeGrafter"/>
</dbReference>
<evidence type="ECO:0000256" key="2">
    <source>
        <dbReference type="ARBA" id="ARBA00022840"/>
    </source>
</evidence>
<dbReference type="Proteomes" id="UP000664382">
    <property type="component" value="Unassembled WGS sequence"/>
</dbReference>
<feature type="binding site" evidence="6">
    <location>
        <position position="241"/>
    </location>
    <ligand>
        <name>AMP</name>
        <dbReference type="ChEBI" id="CHEBI:456215"/>
    </ligand>
</feature>
<proteinExistence type="inferred from homology"/>
<feature type="binding site" evidence="6">
    <location>
        <position position="242"/>
    </location>
    <ligand>
        <name>(6S)-NADPHX</name>
        <dbReference type="ChEBI" id="CHEBI:64076"/>
    </ligand>
</feature>
<evidence type="ECO:0000256" key="4">
    <source>
        <dbReference type="ARBA" id="ARBA00023027"/>
    </source>
</evidence>
<dbReference type="PROSITE" id="PS01050">
    <property type="entry name" value="YJEF_C_2"/>
    <property type="match status" value="1"/>
</dbReference>
<comment type="similarity">
    <text evidence="6">Belongs to the NnrD/CARKD family.</text>
</comment>
<dbReference type="GO" id="GO:0052856">
    <property type="term" value="F:NAD(P)HX epimerase activity"/>
    <property type="evidence" value="ECO:0007669"/>
    <property type="project" value="TreeGrafter"/>
</dbReference>
<accession>A0A939S857</accession>
<evidence type="ECO:0000256" key="6">
    <source>
        <dbReference type="HAMAP-Rule" id="MF_01965"/>
    </source>
</evidence>
<protein>
    <recommendedName>
        <fullName evidence="6">ADP-dependent (S)-NAD(P)H-hydrate dehydratase</fullName>
        <ecNumber evidence="6">4.2.1.136</ecNumber>
    </recommendedName>
    <alternativeName>
        <fullName evidence="6">ADP-dependent NAD(P)HX dehydratase</fullName>
    </alternativeName>
</protein>
<feature type="binding site" evidence="6">
    <location>
        <position position="113"/>
    </location>
    <ligand>
        <name>(6S)-NADPHX</name>
        <dbReference type="ChEBI" id="CHEBI:64076"/>
    </ligand>
</feature>
<feature type="binding site" evidence="6">
    <location>
        <position position="40"/>
    </location>
    <ligand>
        <name>(6S)-NADPHX</name>
        <dbReference type="ChEBI" id="CHEBI:64076"/>
    </ligand>
</feature>